<keyword evidence="1" id="KW-0732">Signal</keyword>
<dbReference type="EMBL" id="JASJEV010000003">
    <property type="protein sequence ID" value="MDJ1157962.1"/>
    <property type="molecule type" value="Genomic_DNA"/>
</dbReference>
<dbReference type="Proteomes" id="UP001321492">
    <property type="component" value="Unassembled WGS sequence"/>
</dbReference>
<organism evidence="2 3">
    <name type="scientific">Chelatococcus albus</name>
    <dbReference type="NCBI Taxonomy" id="3047466"/>
    <lineage>
        <taxon>Bacteria</taxon>
        <taxon>Pseudomonadati</taxon>
        <taxon>Pseudomonadota</taxon>
        <taxon>Alphaproteobacteria</taxon>
        <taxon>Hyphomicrobiales</taxon>
        <taxon>Chelatococcaceae</taxon>
        <taxon>Chelatococcus</taxon>
    </lineage>
</organism>
<sequence length="105" mass="11931">MNLRSLVLAVATAASALAASGAAQAQWYPSPGYDDGYYERRYYRERPRYDYDDDYYYERRYYRPRARFGSMCVTARGNCPASGYVGASCSCYIPGFGPKRGNIVR</sequence>
<protein>
    <submittedName>
        <fullName evidence="2">Uncharacterized protein</fullName>
    </submittedName>
</protein>
<proteinExistence type="predicted"/>
<name>A0ABT7AF19_9HYPH</name>
<accession>A0ABT7AF19</accession>
<feature type="signal peptide" evidence="1">
    <location>
        <begin position="1"/>
        <end position="25"/>
    </location>
</feature>
<evidence type="ECO:0000313" key="3">
    <source>
        <dbReference type="Proteomes" id="UP001321492"/>
    </source>
</evidence>
<evidence type="ECO:0000256" key="1">
    <source>
        <dbReference type="SAM" id="SignalP"/>
    </source>
</evidence>
<comment type="caution">
    <text evidence="2">The sequence shown here is derived from an EMBL/GenBank/DDBJ whole genome shotgun (WGS) entry which is preliminary data.</text>
</comment>
<dbReference type="RefSeq" id="WP_283739950.1">
    <property type="nucleotide sequence ID" value="NZ_JASJEV010000003.1"/>
</dbReference>
<gene>
    <name evidence="2" type="ORF">QNA08_06910</name>
</gene>
<keyword evidence="3" id="KW-1185">Reference proteome</keyword>
<reference evidence="2 3" key="1">
    <citation type="submission" date="2023-05" db="EMBL/GenBank/DDBJ databases">
        <title>Chelatococcus sp. nov., a moderately thermophilic bacterium isolated from hot spring microbial mat.</title>
        <authorList>
            <person name="Hu C.-J."/>
            <person name="Li W.-J."/>
        </authorList>
    </citation>
    <scope>NUCLEOTIDE SEQUENCE [LARGE SCALE GENOMIC DNA]</scope>
    <source>
        <strain evidence="2 3">SYSU G07232</strain>
    </source>
</reference>
<evidence type="ECO:0000313" key="2">
    <source>
        <dbReference type="EMBL" id="MDJ1157962.1"/>
    </source>
</evidence>
<feature type="chain" id="PRO_5046234017" evidence="1">
    <location>
        <begin position="26"/>
        <end position="105"/>
    </location>
</feature>